<evidence type="ECO:0008006" key="6">
    <source>
        <dbReference type="Google" id="ProtNLM"/>
    </source>
</evidence>
<dbReference type="Pfam" id="PF10996">
    <property type="entry name" value="Beta-Casp"/>
    <property type="match status" value="1"/>
</dbReference>
<reference evidence="4 5" key="1">
    <citation type="journal article" date="2018" name="Syst. Appl. Microbiol.">
        <title>A new symbiotic nanoarchaeote (Candidatus Nanoclepta minutus) and its host (Zestosphaera tikiterensis gen. nov., sp. nov.) from a New Zealand hot spring.</title>
        <authorList>
            <person name="St John E."/>
            <person name="Liu Y."/>
            <person name="Podar M."/>
            <person name="Stott M.B."/>
            <person name="Meneghin J."/>
            <person name="Chen Z."/>
            <person name="Lagutin K."/>
            <person name="Mitchell K."/>
            <person name="Reysenbach A.L."/>
        </authorList>
    </citation>
    <scope>NUCLEOTIDE SEQUENCE [LARGE SCALE GENOMIC DNA]</scope>
    <source>
        <strain evidence="4">NZ3</strain>
    </source>
</reference>
<dbReference type="CDD" id="cd16295">
    <property type="entry name" value="TTHA0252-CPSF-like_MBL-fold"/>
    <property type="match status" value="1"/>
</dbReference>
<evidence type="ECO:0000259" key="2">
    <source>
        <dbReference type="SMART" id="SM00849"/>
    </source>
</evidence>
<dbReference type="InterPro" id="IPR001279">
    <property type="entry name" value="Metallo-B-lactamas"/>
</dbReference>
<protein>
    <recommendedName>
        <fullName evidence="6">MBL fold metallo-hydrolase</fullName>
    </recommendedName>
</protein>
<gene>
    <name evidence="4" type="ORF">B7O98_06300</name>
</gene>
<dbReference type="SMART" id="SM00849">
    <property type="entry name" value="Lactamase_B"/>
    <property type="match status" value="1"/>
</dbReference>
<dbReference type="InterPro" id="IPR022712">
    <property type="entry name" value="Beta_Casp"/>
</dbReference>
<sequence>MSERIGEVLKVKVLGGGREVGRAAVALRYGEGRFLLLDYGVNFNENDEPQFPEHLKPSEVAGLAISHAHLDHVGSAPMLYSSVKLPAVMTPMTKALSEVMLKDFIKISGYYLPFEELDMLSMLDNSIEASYNVECCVGEFTVKLLNAGHIPGSAMIHVEVNGRKILYTGDVNTIDTRLVSKANYEGVEAEVLVIEGTYGNVKHPPREVVEKEFIDSVKEVTDSGGNVLIPAFSLGRSQEILGLLYERFGGDVFYDGMIRQIYDVLVSYPEFINKYDVLVKSMKEFKAVTKPSQRRRIVQSEGSVVVASAGMLKGGPAQYYLKRLSDNPKNAVFLVSYQAPKTPGRALLEEGTPLEDVGRVRARVQWFDFSSHAGVDGLLEIAKNVKGLGHVIIVHTNEDVGLEFKRRIEEIIGLDSVSLPSNGEEVLIP</sequence>
<dbReference type="PANTHER" id="PTHR11203:SF52">
    <property type="entry name" value="MRNA 3-END PROCESSING FACTOR"/>
    <property type="match status" value="1"/>
</dbReference>
<dbReference type="Pfam" id="PF07521">
    <property type="entry name" value="RMMBL"/>
    <property type="match status" value="1"/>
</dbReference>
<evidence type="ECO:0000313" key="4">
    <source>
        <dbReference type="EMBL" id="PUA32273.1"/>
    </source>
</evidence>
<evidence type="ECO:0000256" key="1">
    <source>
        <dbReference type="ARBA" id="ARBA00022801"/>
    </source>
</evidence>
<dbReference type="Gene3D" id="3.40.50.10890">
    <property type="match status" value="1"/>
</dbReference>
<dbReference type="Pfam" id="PF00753">
    <property type="entry name" value="Lactamase_B"/>
    <property type="match status" value="1"/>
</dbReference>
<comment type="caution">
    <text evidence="4">The sequence shown here is derived from an EMBL/GenBank/DDBJ whole genome shotgun (WGS) entry which is preliminary data.</text>
</comment>
<dbReference type="EMBL" id="NBVN01000004">
    <property type="protein sequence ID" value="PUA32273.1"/>
    <property type="molecule type" value="Genomic_DNA"/>
</dbReference>
<dbReference type="GO" id="GO:0016787">
    <property type="term" value="F:hydrolase activity"/>
    <property type="evidence" value="ECO:0007669"/>
    <property type="project" value="UniProtKB-KW"/>
</dbReference>
<proteinExistence type="predicted"/>
<feature type="domain" description="Beta-Casp" evidence="3">
    <location>
        <begin position="237"/>
        <end position="347"/>
    </location>
</feature>
<feature type="domain" description="Metallo-beta-lactamase" evidence="2">
    <location>
        <begin position="21"/>
        <end position="203"/>
    </location>
</feature>
<organism evidence="4 5">
    <name type="scientific">Zestosphaera tikiterensis</name>
    <dbReference type="NCBI Taxonomy" id="1973259"/>
    <lineage>
        <taxon>Archaea</taxon>
        <taxon>Thermoproteota</taxon>
        <taxon>Thermoprotei</taxon>
        <taxon>Desulfurococcales</taxon>
        <taxon>Desulfurococcaceae</taxon>
        <taxon>Zestosphaera</taxon>
    </lineage>
</organism>
<dbReference type="InterPro" id="IPR011108">
    <property type="entry name" value="RMMBL"/>
</dbReference>
<keyword evidence="1" id="KW-0378">Hydrolase</keyword>
<dbReference type="Proteomes" id="UP000244093">
    <property type="component" value="Unassembled WGS sequence"/>
</dbReference>
<name>A0A2R7Y470_9CREN</name>
<dbReference type="AlphaFoldDB" id="A0A2R7Y470"/>
<dbReference type="SMART" id="SM01027">
    <property type="entry name" value="Beta-Casp"/>
    <property type="match status" value="1"/>
</dbReference>
<accession>A0A2R7Y470</accession>
<dbReference type="GO" id="GO:0004521">
    <property type="term" value="F:RNA endonuclease activity"/>
    <property type="evidence" value="ECO:0007669"/>
    <property type="project" value="TreeGrafter"/>
</dbReference>
<dbReference type="InterPro" id="IPR036866">
    <property type="entry name" value="RibonucZ/Hydroxyglut_hydro"/>
</dbReference>
<evidence type="ECO:0000313" key="5">
    <source>
        <dbReference type="Proteomes" id="UP000244093"/>
    </source>
</evidence>
<dbReference type="InterPro" id="IPR050698">
    <property type="entry name" value="MBL"/>
</dbReference>
<dbReference type="SUPFAM" id="SSF56281">
    <property type="entry name" value="Metallo-hydrolase/oxidoreductase"/>
    <property type="match status" value="1"/>
</dbReference>
<evidence type="ECO:0000259" key="3">
    <source>
        <dbReference type="SMART" id="SM01027"/>
    </source>
</evidence>
<dbReference type="PANTHER" id="PTHR11203">
    <property type="entry name" value="CLEAVAGE AND POLYADENYLATION SPECIFICITY FACTOR FAMILY MEMBER"/>
    <property type="match status" value="1"/>
</dbReference>
<dbReference type="Gene3D" id="3.60.15.10">
    <property type="entry name" value="Ribonuclease Z/Hydroxyacylglutathione hydrolase-like"/>
    <property type="match status" value="1"/>
</dbReference>